<sequence>MNFNKIANNTNCNCFLDAQENLNDTFVRKVRKSDNLNDADFRNHIERNKTATNENDCQEVCGLYGVSVEIWNDSSRQRLLDRYLTTLSISPKTKNNLCVIQFRNNNGLVKYTPDQVEYNEFHYDFFKEDSFTVSELNLVEMIPLSIT</sequence>
<dbReference type="EMBL" id="JAVLVU010000001">
    <property type="protein sequence ID" value="MDT3401500.1"/>
    <property type="molecule type" value="Genomic_DNA"/>
</dbReference>
<evidence type="ECO:0000313" key="2">
    <source>
        <dbReference type="Proteomes" id="UP001258315"/>
    </source>
</evidence>
<comment type="caution">
    <text evidence="1">The sequence shown here is derived from an EMBL/GenBank/DDBJ whole genome shotgun (WGS) entry which is preliminary data.</text>
</comment>
<gene>
    <name evidence="1" type="ORF">QE417_000572</name>
</gene>
<keyword evidence="2" id="KW-1185">Reference proteome</keyword>
<accession>A0ABU3GPG3</accession>
<dbReference type="Proteomes" id="UP001258315">
    <property type="component" value="Unassembled WGS sequence"/>
</dbReference>
<evidence type="ECO:0000313" key="1">
    <source>
        <dbReference type="EMBL" id="MDT3401500.1"/>
    </source>
</evidence>
<reference evidence="2" key="1">
    <citation type="submission" date="2023-07" db="EMBL/GenBank/DDBJ databases">
        <title>Functional and genomic diversity of the sorghum phyllosphere microbiome.</title>
        <authorList>
            <person name="Shade A."/>
        </authorList>
    </citation>
    <scope>NUCLEOTIDE SEQUENCE [LARGE SCALE GENOMIC DNA]</scope>
    <source>
        <strain evidence="2">SORGH_AS_0422</strain>
    </source>
</reference>
<organism evidence="1 2">
    <name type="scientific">Mucilaginibacter terrae</name>
    <dbReference type="NCBI Taxonomy" id="1955052"/>
    <lineage>
        <taxon>Bacteria</taxon>
        <taxon>Pseudomonadati</taxon>
        <taxon>Bacteroidota</taxon>
        <taxon>Sphingobacteriia</taxon>
        <taxon>Sphingobacteriales</taxon>
        <taxon>Sphingobacteriaceae</taxon>
        <taxon>Mucilaginibacter</taxon>
    </lineage>
</organism>
<name>A0ABU3GPG3_9SPHI</name>
<protein>
    <submittedName>
        <fullName evidence="1">Uncharacterized protein</fullName>
    </submittedName>
</protein>
<proteinExistence type="predicted"/>
<dbReference type="RefSeq" id="WP_311947378.1">
    <property type="nucleotide sequence ID" value="NZ_JAVLVU010000001.1"/>
</dbReference>